<evidence type="ECO:0000313" key="2">
    <source>
        <dbReference type="Proteomes" id="UP000238949"/>
    </source>
</evidence>
<protein>
    <submittedName>
        <fullName evidence="1">Uncharacterized protein</fullName>
    </submittedName>
</protein>
<organism evidence="1 2">
    <name type="scientific">Alteromonas alba</name>
    <dbReference type="NCBI Taxonomy" id="2079529"/>
    <lineage>
        <taxon>Bacteria</taxon>
        <taxon>Pseudomonadati</taxon>
        <taxon>Pseudomonadota</taxon>
        <taxon>Gammaproteobacteria</taxon>
        <taxon>Alteromonadales</taxon>
        <taxon>Alteromonadaceae</taxon>
        <taxon>Alteromonas/Salinimonas group</taxon>
        <taxon>Alteromonas</taxon>
    </lineage>
</organism>
<comment type="caution">
    <text evidence="1">The sequence shown here is derived from an EMBL/GenBank/DDBJ whole genome shotgun (WGS) entry which is preliminary data.</text>
</comment>
<keyword evidence="2" id="KW-1185">Reference proteome</keyword>
<sequence length="138" mass="15522">MNEEHDSYIENLKELAGLSKQTVDKVVQGLSGKQVPVKLTDNINNFNKRLEAFLEAIRNNSDLNKVEKSAQQITIYINAIFNSIKDLEVSKETHSARAKLPELATKLNNSVNARLITLNNDELVSQESKIPEREGNCE</sequence>
<evidence type="ECO:0000313" key="1">
    <source>
        <dbReference type="EMBL" id="PRO74102.1"/>
    </source>
</evidence>
<dbReference type="EMBL" id="PVNP01000069">
    <property type="protein sequence ID" value="PRO74102.1"/>
    <property type="molecule type" value="Genomic_DNA"/>
</dbReference>
<name>A0A2S9VCC6_9ALTE</name>
<accession>A0A2S9VCC6</accession>
<reference evidence="2" key="1">
    <citation type="journal article" date="2020" name="Int. J. Syst. Evol. Microbiol.">
        <title>Alteromonas alba sp. nov., a marine bacterium isolated from the seawater of the West Pacific Ocean.</title>
        <authorList>
            <person name="Sun C."/>
            <person name="Wu Y.-H."/>
            <person name="Xamxidin M."/>
            <person name="Cheng H."/>
            <person name="Xu X.-W."/>
        </authorList>
    </citation>
    <scope>NUCLEOTIDE SEQUENCE [LARGE SCALE GENOMIC DNA]</scope>
    <source>
        <strain evidence="2">190</strain>
    </source>
</reference>
<dbReference type="AlphaFoldDB" id="A0A2S9VCC6"/>
<dbReference type="RefSeq" id="WP_105934131.1">
    <property type="nucleotide sequence ID" value="NZ_PVNP01000069.1"/>
</dbReference>
<gene>
    <name evidence="1" type="ORF">C6Y40_08020</name>
</gene>
<dbReference type="Proteomes" id="UP000238949">
    <property type="component" value="Unassembled WGS sequence"/>
</dbReference>
<proteinExistence type="predicted"/>